<dbReference type="VEuPathDB" id="FungiDB:ASPZODRAFT_127209"/>
<dbReference type="EMBL" id="KV878336">
    <property type="protein sequence ID" value="OJJ51182.1"/>
    <property type="molecule type" value="Genomic_DNA"/>
</dbReference>
<evidence type="ECO:0000256" key="1">
    <source>
        <dbReference type="SAM" id="SignalP"/>
    </source>
</evidence>
<sequence length="76" mass="8916">MTNQNLLTPLFLQLHVLAKIPLAEHAKCQDRIAHAYIDELFPEEATLPLWKPGRNRRGWTLLEHNNYGKRILLFKV</sequence>
<feature type="chain" id="PRO_5012928249" evidence="1">
    <location>
        <begin position="19"/>
        <end position="76"/>
    </location>
</feature>
<dbReference type="GeneID" id="34608147"/>
<dbReference type="Proteomes" id="UP000184188">
    <property type="component" value="Unassembled WGS sequence"/>
</dbReference>
<protein>
    <submittedName>
        <fullName evidence="2">Uncharacterized protein</fullName>
    </submittedName>
</protein>
<keyword evidence="1" id="KW-0732">Signal</keyword>
<dbReference type="AlphaFoldDB" id="A0A1L9SVC3"/>
<feature type="signal peptide" evidence="1">
    <location>
        <begin position="1"/>
        <end position="18"/>
    </location>
</feature>
<evidence type="ECO:0000313" key="3">
    <source>
        <dbReference type="Proteomes" id="UP000184188"/>
    </source>
</evidence>
<accession>A0A1L9SVC3</accession>
<evidence type="ECO:0000313" key="2">
    <source>
        <dbReference type="EMBL" id="OJJ51182.1"/>
    </source>
</evidence>
<proteinExistence type="predicted"/>
<name>A0A1L9SVC3_9EURO</name>
<gene>
    <name evidence="2" type="ORF">ASPZODRAFT_127209</name>
</gene>
<reference evidence="3" key="1">
    <citation type="journal article" date="2017" name="Genome Biol.">
        <title>Comparative genomics reveals high biological diversity and specific adaptations in the industrially and medically important fungal genus Aspergillus.</title>
        <authorList>
            <person name="de Vries R.P."/>
            <person name="Riley R."/>
            <person name="Wiebenga A."/>
            <person name="Aguilar-Osorio G."/>
            <person name="Amillis S."/>
            <person name="Uchima C.A."/>
            <person name="Anderluh G."/>
            <person name="Asadollahi M."/>
            <person name="Askin M."/>
            <person name="Barry K."/>
            <person name="Battaglia E."/>
            <person name="Bayram O."/>
            <person name="Benocci T."/>
            <person name="Braus-Stromeyer S.A."/>
            <person name="Caldana C."/>
            <person name="Canovas D."/>
            <person name="Cerqueira G.C."/>
            <person name="Chen F."/>
            <person name="Chen W."/>
            <person name="Choi C."/>
            <person name="Clum A."/>
            <person name="Dos Santos R.A."/>
            <person name="Damasio A.R."/>
            <person name="Diallinas G."/>
            <person name="Emri T."/>
            <person name="Fekete E."/>
            <person name="Flipphi M."/>
            <person name="Freyberg S."/>
            <person name="Gallo A."/>
            <person name="Gournas C."/>
            <person name="Habgood R."/>
            <person name="Hainaut M."/>
            <person name="Harispe M.L."/>
            <person name="Henrissat B."/>
            <person name="Hilden K.S."/>
            <person name="Hope R."/>
            <person name="Hossain A."/>
            <person name="Karabika E."/>
            <person name="Karaffa L."/>
            <person name="Karanyi Z."/>
            <person name="Krasevec N."/>
            <person name="Kuo A."/>
            <person name="Kusch H."/>
            <person name="LaButti K."/>
            <person name="Lagendijk E.L."/>
            <person name="Lapidus A."/>
            <person name="Levasseur A."/>
            <person name="Lindquist E."/>
            <person name="Lipzen A."/>
            <person name="Logrieco A.F."/>
            <person name="MacCabe A."/>
            <person name="Maekelae M.R."/>
            <person name="Malavazi I."/>
            <person name="Melin P."/>
            <person name="Meyer V."/>
            <person name="Mielnichuk N."/>
            <person name="Miskei M."/>
            <person name="Molnar A.P."/>
            <person name="Mule G."/>
            <person name="Ngan C.Y."/>
            <person name="Orejas M."/>
            <person name="Orosz E."/>
            <person name="Ouedraogo J.P."/>
            <person name="Overkamp K.M."/>
            <person name="Park H.-S."/>
            <person name="Perrone G."/>
            <person name="Piumi F."/>
            <person name="Punt P.J."/>
            <person name="Ram A.F."/>
            <person name="Ramon A."/>
            <person name="Rauscher S."/>
            <person name="Record E."/>
            <person name="Riano-Pachon D.M."/>
            <person name="Robert V."/>
            <person name="Roehrig J."/>
            <person name="Ruller R."/>
            <person name="Salamov A."/>
            <person name="Salih N.S."/>
            <person name="Samson R.A."/>
            <person name="Sandor E."/>
            <person name="Sanguinetti M."/>
            <person name="Schuetze T."/>
            <person name="Sepcic K."/>
            <person name="Shelest E."/>
            <person name="Sherlock G."/>
            <person name="Sophianopoulou V."/>
            <person name="Squina F.M."/>
            <person name="Sun H."/>
            <person name="Susca A."/>
            <person name="Todd R.B."/>
            <person name="Tsang A."/>
            <person name="Unkles S.E."/>
            <person name="van de Wiele N."/>
            <person name="van Rossen-Uffink D."/>
            <person name="Oliveira J.V."/>
            <person name="Vesth T.C."/>
            <person name="Visser J."/>
            <person name="Yu J.-H."/>
            <person name="Zhou M."/>
            <person name="Andersen M.R."/>
            <person name="Archer D.B."/>
            <person name="Baker S.E."/>
            <person name="Benoit I."/>
            <person name="Brakhage A.A."/>
            <person name="Braus G.H."/>
            <person name="Fischer R."/>
            <person name="Frisvad J.C."/>
            <person name="Goldman G.H."/>
            <person name="Houbraken J."/>
            <person name="Oakley B."/>
            <person name="Pocsi I."/>
            <person name="Scazzocchio C."/>
            <person name="Seiboth B."/>
            <person name="vanKuyk P.A."/>
            <person name="Wortman J."/>
            <person name="Dyer P.S."/>
            <person name="Grigoriev I.V."/>
        </authorList>
    </citation>
    <scope>NUCLEOTIDE SEQUENCE [LARGE SCALE GENOMIC DNA]</scope>
    <source>
        <strain evidence="3">CBS 506.65</strain>
    </source>
</reference>
<dbReference type="RefSeq" id="XP_022585692.1">
    <property type="nucleotide sequence ID" value="XM_022721682.1"/>
</dbReference>
<keyword evidence="3" id="KW-1185">Reference proteome</keyword>
<organism evidence="2 3">
    <name type="scientific">Penicilliopsis zonata CBS 506.65</name>
    <dbReference type="NCBI Taxonomy" id="1073090"/>
    <lineage>
        <taxon>Eukaryota</taxon>
        <taxon>Fungi</taxon>
        <taxon>Dikarya</taxon>
        <taxon>Ascomycota</taxon>
        <taxon>Pezizomycotina</taxon>
        <taxon>Eurotiomycetes</taxon>
        <taxon>Eurotiomycetidae</taxon>
        <taxon>Eurotiales</taxon>
        <taxon>Aspergillaceae</taxon>
        <taxon>Penicilliopsis</taxon>
    </lineage>
</organism>